<accession>A0ABM1RCD8</accession>
<reference evidence="2" key="1">
    <citation type="journal article" date="2014" name="Nat. Commun.">
        <title>The emerging biofuel crop Camelina sativa retains a highly undifferentiated hexaploid genome structure.</title>
        <authorList>
            <person name="Kagale S."/>
            <person name="Koh C."/>
            <person name="Nixon J."/>
            <person name="Bollina V."/>
            <person name="Clarke W.E."/>
            <person name="Tuteja R."/>
            <person name="Spillane C."/>
            <person name="Robinson S.J."/>
            <person name="Links M.G."/>
            <person name="Clarke C."/>
            <person name="Higgins E.E."/>
            <person name="Huebert T."/>
            <person name="Sharpe A.G."/>
            <person name="Parkin I.A."/>
        </authorList>
    </citation>
    <scope>NUCLEOTIDE SEQUENCE [LARGE SCALE GENOMIC DNA]</scope>
    <source>
        <strain evidence="2">cv. DH55</strain>
    </source>
</reference>
<keyword evidence="2" id="KW-1185">Reference proteome</keyword>
<dbReference type="Proteomes" id="UP000694864">
    <property type="component" value="Chromosome 19"/>
</dbReference>
<organism evidence="2 3">
    <name type="scientific">Camelina sativa</name>
    <name type="common">False flax</name>
    <name type="synonym">Myagrum sativum</name>
    <dbReference type="NCBI Taxonomy" id="90675"/>
    <lineage>
        <taxon>Eukaryota</taxon>
        <taxon>Viridiplantae</taxon>
        <taxon>Streptophyta</taxon>
        <taxon>Embryophyta</taxon>
        <taxon>Tracheophyta</taxon>
        <taxon>Spermatophyta</taxon>
        <taxon>Magnoliopsida</taxon>
        <taxon>eudicotyledons</taxon>
        <taxon>Gunneridae</taxon>
        <taxon>Pentapetalae</taxon>
        <taxon>rosids</taxon>
        <taxon>malvids</taxon>
        <taxon>Brassicales</taxon>
        <taxon>Brassicaceae</taxon>
        <taxon>Camelineae</taxon>
        <taxon>Camelina</taxon>
    </lineage>
</organism>
<evidence type="ECO:0000256" key="1">
    <source>
        <dbReference type="SAM" id="MobiDB-lite"/>
    </source>
</evidence>
<reference evidence="3" key="2">
    <citation type="submission" date="2025-08" db="UniProtKB">
        <authorList>
            <consortium name="RefSeq"/>
        </authorList>
    </citation>
    <scope>IDENTIFICATION</scope>
    <source>
        <tissue evidence="3">Leaf</tissue>
    </source>
</reference>
<name>A0ABM1RCD8_CAMSA</name>
<evidence type="ECO:0000313" key="2">
    <source>
        <dbReference type="Proteomes" id="UP000694864"/>
    </source>
</evidence>
<evidence type="ECO:0000313" key="3">
    <source>
        <dbReference type="RefSeq" id="XP_019096676.1"/>
    </source>
</evidence>
<sequence>MQRTWNPWLHLGSRRSCSPAAKSDKQMTHSSPSPDRLVSGE</sequence>
<dbReference type="RefSeq" id="XP_019096676.1">
    <property type="nucleotide sequence ID" value="XM_019241131.1"/>
</dbReference>
<protein>
    <submittedName>
        <fullName evidence="3">Uncharacterized protein LOC109130954</fullName>
    </submittedName>
</protein>
<dbReference type="GeneID" id="109130954"/>
<proteinExistence type="predicted"/>
<feature type="region of interest" description="Disordered" evidence="1">
    <location>
        <begin position="1"/>
        <end position="41"/>
    </location>
</feature>
<gene>
    <name evidence="3" type="primary">LOC109130954</name>
</gene>